<evidence type="ECO:0008006" key="4">
    <source>
        <dbReference type="Google" id="ProtNLM"/>
    </source>
</evidence>
<gene>
    <name evidence="2" type="ORF">SAY87_015838</name>
</gene>
<keyword evidence="3" id="KW-1185">Reference proteome</keyword>
<name>A0AAN7QUZ0_9MYRT</name>
<evidence type="ECO:0000313" key="3">
    <source>
        <dbReference type="Proteomes" id="UP001345219"/>
    </source>
</evidence>
<dbReference type="Proteomes" id="UP001345219">
    <property type="component" value="Chromosome 13"/>
</dbReference>
<dbReference type="EMBL" id="JAXIOK010000001">
    <property type="protein sequence ID" value="KAK4779732.1"/>
    <property type="molecule type" value="Genomic_DNA"/>
</dbReference>
<feature type="region of interest" description="Disordered" evidence="1">
    <location>
        <begin position="49"/>
        <end position="81"/>
    </location>
</feature>
<reference evidence="2 3" key="1">
    <citation type="journal article" date="2023" name="Hortic Res">
        <title>Pangenome of water caltrop reveals structural variations and asymmetric subgenome divergence after allopolyploidization.</title>
        <authorList>
            <person name="Zhang X."/>
            <person name="Chen Y."/>
            <person name="Wang L."/>
            <person name="Yuan Y."/>
            <person name="Fang M."/>
            <person name="Shi L."/>
            <person name="Lu R."/>
            <person name="Comes H.P."/>
            <person name="Ma Y."/>
            <person name="Chen Y."/>
            <person name="Huang G."/>
            <person name="Zhou Y."/>
            <person name="Zheng Z."/>
            <person name="Qiu Y."/>
        </authorList>
    </citation>
    <scope>NUCLEOTIDE SEQUENCE [LARGE SCALE GENOMIC DNA]</scope>
    <source>
        <tissue evidence="2">Roots</tissue>
    </source>
</reference>
<dbReference type="Pfam" id="PF04759">
    <property type="entry name" value="DUF617"/>
    <property type="match status" value="1"/>
</dbReference>
<dbReference type="GO" id="GO:0010274">
    <property type="term" value="P:hydrotropism"/>
    <property type="evidence" value="ECO:0007669"/>
    <property type="project" value="InterPro"/>
</dbReference>
<sequence length="271" mass="30099">MKSILARSPHRSFSFSRRFNWLKKLVENDDDYNDYEGILRSVKQEEQADELDISDNLRHNADNKKKNGNNDNNNNKKKPLPQMAVSKLRSALTSLGRGGGGHTHSGKVVGTLFGYRRGHVHFAVQSDPREGPEFLIQLASPTNVLVREMASGITRIALECDKKGAAAAGTLLEEPIWRAYCNGRKCGYGLRRKCGAEEARVLAMLEPISMGAGAIPATGGEEEETAEQGELMYMRARFERVVGSSDSEALYMMNPDRKSSGPELSFYLMRV</sequence>
<evidence type="ECO:0000313" key="2">
    <source>
        <dbReference type="EMBL" id="KAK4779732.1"/>
    </source>
</evidence>
<organism evidence="2 3">
    <name type="scientific">Trapa incisa</name>
    <dbReference type="NCBI Taxonomy" id="236973"/>
    <lineage>
        <taxon>Eukaryota</taxon>
        <taxon>Viridiplantae</taxon>
        <taxon>Streptophyta</taxon>
        <taxon>Embryophyta</taxon>
        <taxon>Tracheophyta</taxon>
        <taxon>Spermatophyta</taxon>
        <taxon>Magnoliopsida</taxon>
        <taxon>eudicotyledons</taxon>
        <taxon>Gunneridae</taxon>
        <taxon>Pentapetalae</taxon>
        <taxon>rosids</taxon>
        <taxon>malvids</taxon>
        <taxon>Myrtales</taxon>
        <taxon>Lythraceae</taxon>
        <taxon>Trapa</taxon>
    </lineage>
</organism>
<dbReference type="AlphaFoldDB" id="A0AAN7QUZ0"/>
<protein>
    <recommendedName>
        <fullName evidence="4">Protein MIZU-KUSSEI 1</fullName>
    </recommendedName>
</protein>
<dbReference type="PANTHER" id="PTHR31696:SF14">
    <property type="entry name" value="PROTEIN MIZU-KUSSEI 1"/>
    <property type="match status" value="1"/>
</dbReference>
<comment type="caution">
    <text evidence="2">The sequence shown here is derived from an EMBL/GenBank/DDBJ whole genome shotgun (WGS) entry which is preliminary data.</text>
</comment>
<dbReference type="NCBIfam" id="TIGR01570">
    <property type="entry name" value="A_thal_3588"/>
    <property type="match status" value="1"/>
</dbReference>
<proteinExistence type="predicted"/>
<feature type="compositionally biased region" description="Basic and acidic residues" evidence="1">
    <location>
        <begin position="55"/>
        <end position="65"/>
    </location>
</feature>
<dbReference type="InterPro" id="IPR006460">
    <property type="entry name" value="MIZ1-like_pln"/>
</dbReference>
<accession>A0AAN7QUZ0</accession>
<evidence type="ECO:0000256" key="1">
    <source>
        <dbReference type="SAM" id="MobiDB-lite"/>
    </source>
</evidence>
<dbReference type="PANTHER" id="PTHR31696">
    <property type="entry name" value="PROTEIN MIZU-KUSSEI 1"/>
    <property type="match status" value="1"/>
</dbReference>